<dbReference type="AlphaFoldDB" id="A0A498MHX7"/>
<dbReference type="Proteomes" id="UP000290572">
    <property type="component" value="Unassembled WGS sequence"/>
</dbReference>
<keyword evidence="5" id="KW-1185">Reference proteome</keyword>
<organism evidence="4 5">
    <name type="scientific">Labeo rohita</name>
    <name type="common">Indian major carp</name>
    <name type="synonym">Cyprinus rohita</name>
    <dbReference type="NCBI Taxonomy" id="84645"/>
    <lineage>
        <taxon>Eukaryota</taxon>
        <taxon>Metazoa</taxon>
        <taxon>Chordata</taxon>
        <taxon>Craniata</taxon>
        <taxon>Vertebrata</taxon>
        <taxon>Euteleostomi</taxon>
        <taxon>Actinopterygii</taxon>
        <taxon>Neopterygii</taxon>
        <taxon>Teleostei</taxon>
        <taxon>Ostariophysi</taxon>
        <taxon>Cypriniformes</taxon>
        <taxon>Cyprinidae</taxon>
        <taxon>Labeoninae</taxon>
        <taxon>Labeonini</taxon>
        <taxon>Labeo</taxon>
    </lineage>
</organism>
<proteinExistence type="predicted"/>
<protein>
    <recommendedName>
        <fullName evidence="6">LINE-1 type transposase domain-containing 1</fullName>
    </recommendedName>
</protein>
<evidence type="ECO:0000313" key="3">
    <source>
        <dbReference type="EMBL" id="RXN04073.1"/>
    </source>
</evidence>
<evidence type="ECO:0000313" key="5">
    <source>
        <dbReference type="Proteomes" id="UP000290572"/>
    </source>
</evidence>
<evidence type="ECO:0000256" key="1">
    <source>
        <dbReference type="SAM" id="Coils"/>
    </source>
</evidence>
<evidence type="ECO:0000313" key="4">
    <source>
        <dbReference type="EMBL" id="RXN18506.1"/>
    </source>
</evidence>
<sequence length="119" mass="13408">MAFRDSFTKDVKEELSSFKQDVNQKLNGLVTDLNVTAKRIDEAERRVAELEEGRAESREMHVTWTSKFNDVSEHSGPKPPADAYPRSVGIFPGVQDQGFGPSFCMDEEGSALEWKKDLL</sequence>
<evidence type="ECO:0000256" key="2">
    <source>
        <dbReference type="SAM" id="MobiDB-lite"/>
    </source>
</evidence>
<feature type="region of interest" description="Disordered" evidence="2">
    <location>
        <begin position="69"/>
        <end position="89"/>
    </location>
</feature>
<keyword evidence="1" id="KW-0175">Coiled coil</keyword>
<dbReference type="EMBL" id="QBIY01013464">
    <property type="protein sequence ID" value="RXN04073.1"/>
    <property type="molecule type" value="Genomic_DNA"/>
</dbReference>
<reference evidence="4 5" key="1">
    <citation type="submission" date="2018-03" db="EMBL/GenBank/DDBJ databases">
        <title>Draft genome sequence of Rohu Carp (Labeo rohita).</title>
        <authorList>
            <person name="Das P."/>
            <person name="Kushwaha B."/>
            <person name="Joshi C.G."/>
            <person name="Kumar D."/>
            <person name="Nagpure N.S."/>
            <person name="Sahoo L."/>
            <person name="Das S.P."/>
            <person name="Bit A."/>
            <person name="Patnaik S."/>
            <person name="Meher P.K."/>
            <person name="Jayasankar P."/>
            <person name="Koringa P.G."/>
            <person name="Patel N.V."/>
            <person name="Hinsu A.T."/>
            <person name="Kumar R."/>
            <person name="Pandey M."/>
            <person name="Agarwal S."/>
            <person name="Srivastava S."/>
            <person name="Singh M."/>
            <person name="Iquebal M.A."/>
            <person name="Jaiswal S."/>
            <person name="Angadi U.B."/>
            <person name="Kumar N."/>
            <person name="Raza M."/>
            <person name="Shah T.M."/>
            <person name="Rai A."/>
            <person name="Jena J.K."/>
        </authorList>
    </citation>
    <scope>NUCLEOTIDE SEQUENCE [LARGE SCALE GENOMIC DNA]</scope>
    <source>
        <strain evidence="4">DASCIFA01</strain>
        <tissue evidence="4">Testis</tissue>
    </source>
</reference>
<dbReference type="EMBL" id="QBIY01012715">
    <property type="protein sequence ID" value="RXN18506.1"/>
    <property type="molecule type" value="Genomic_DNA"/>
</dbReference>
<accession>A0A498MHX7</accession>
<comment type="caution">
    <text evidence="4">The sequence shown here is derived from an EMBL/GenBank/DDBJ whole genome shotgun (WGS) entry which is preliminary data.</text>
</comment>
<name>A0A498MHX7_LABRO</name>
<gene>
    <name evidence="3" type="ORF">ROHU_013155</name>
    <name evidence="4" type="ORF">ROHU_026194</name>
</gene>
<evidence type="ECO:0008006" key="6">
    <source>
        <dbReference type="Google" id="ProtNLM"/>
    </source>
</evidence>
<feature type="coiled-coil region" evidence="1">
    <location>
        <begin position="33"/>
        <end position="60"/>
    </location>
</feature>